<protein>
    <submittedName>
        <fullName evidence="2">Acetyltransferase (GNAT) family protein</fullName>
    </submittedName>
</protein>
<dbReference type="AlphaFoldDB" id="A0A3N2AWE2"/>
<dbReference type="Pfam" id="PF00583">
    <property type="entry name" value="Acetyltransf_1"/>
    <property type="match status" value="1"/>
</dbReference>
<sequence length="363" mass="38978">MTGTVEYLELEAPADDFDEAALSRIARYVATANRVTQDFWGDDSRDTTVGEILASMRHQEDEVVRRFLVVEDGRDVGRSVAALNTEEGASVAYVSAWVVPDARGHGLGRAIAEHTERVAIELGATTLQAWADHRPPVEGDAAVSPVSGHGSVAADAAARLAVAMGYALEQVERISELDVEAARGSLEQHRADAAATAGDAYEARSWSGRTPPEVRDGMAALHARMATDVPSAGLDTDAEHWDAARLERTEREFEEAGQSILQAAAVHRATGDVVAFTVLLVPAEGRPATQEDTLVHADHRGHRLGMLVKAENLLQLGRLHPDRSRVVTWNAEENRPMLAVNEALGFTPVGAEGGWQKRVSPAG</sequence>
<dbReference type="InterPro" id="IPR000182">
    <property type="entry name" value="GNAT_dom"/>
</dbReference>
<organism evidence="2 3">
    <name type="scientific">Agrococcus jenensis</name>
    <dbReference type="NCBI Taxonomy" id="46353"/>
    <lineage>
        <taxon>Bacteria</taxon>
        <taxon>Bacillati</taxon>
        <taxon>Actinomycetota</taxon>
        <taxon>Actinomycetes</taxon>
        <taxon>Micrococcales</taxon>
        <taxon>Microbacteriaceae</taxon>
        <taxon>Agrococcus</taxon>
    </lineage>
</organism>
<accession>A0A3N2AWE2</accession>
<dbReference type="GO" id="GO:0016747">
    <property type="term" value="F:acyltransferase activity, transferring groups other than amino-acyl groups"/>
    <property type="evidence" value="ECO:0007669"/>
    <property type="project" value="InterPro"/>
</dbReference>
<dbReference type="OrthoDB" id="4119890at2"/>
<dbReference type="RefSeq" id="WP_123698221.1">
    <property type="nucleotide sequence ID" value="NZ_RKHJ01000001.1"/>
</dbReference>
<evidence type="ECO:0000313" key="3">
    <source>
        <dbReference type="Proteomes" id="UP000275456"/>
    </source>
</evidence>
<keyword evidence="2" id="KW-0808">Transferase</keyword>
<proteinExistence type="predicted"/>
<evidence type="ECO:0000259" key="1">
    <source>
        <dbReference type="PROSITE" id="PS51186"/>
    </source>
</evidence>
<evidence type="ECO:0000313" key="2">
    <source>
        <dbReference type="EMBL" id="ROR67346.1"/>
    </source>
</evidence>
<dbReference type="CDD" id="cd04301">
    <property type="entry name" value="NAT_SF"/>
    <property type="match status" value="1"/>
</dbReference>
<dbReference type="SUPFAM" id="SSF55729">
    <property type="entry name" value="Acyl-CoA N-acyltransferases (Nat)"/>
    <property type="match status" value="2"/>
</dbReference>
<comment type="caution">
    <text evidence="2">The sequence shown here is derived from an EMBL/GenBank/DDBJ whole genome shotgun (WGS) entry which is preliminary data.</text>
</comment>
<reference evidence="2 3" key="1">
    <citation type="submission" date="2018-11" db="EMBL/GenBank/DDBJ databases">
        <title>Sequencing the genomes of 1000 actinobacteria strains.</title>
        <authorList>
            <person name="Klenk H.-P."/>
        </authorList>
    </citation>
    <scope>NUCLEOTIDE SEQUENCE [LARGE SCALE GENOMIC DNA]</scope>
    <source>
        <strain evidence="2 3">DSM 9580</strain>
    </source>
</reference>
<dbReference type="EMBL" id="RKHJ01000001">
    <property type="protein sequence ID" value="ROR67346.1"/>
    <property type="molecule type" value="Genomic_DNA"/>
</dbReference>
<feature type="domain" description="N-acetyltransferase" evidence="1">
    <location>
        <begin position="5"/>
        <end position="192"/>
    </location>
</feature>
<name>A0A3N2AWE2_9MICO</name>
<dbReference type="Proteomes" id="UP000275456">
    <property type="component" value="Unassembled WGS sequence"/>
</dbReference>
<gene>
    <name evidence="2" type="ORF">EDD26_2757</name>
</gene>
<dbReference type="Gene3D" id="3.40.630.30">
    <property type="match status" value="1"/>
</dbReference>
<dbReference type="PROSITE" id="PS51186">
    <property type="entry name" value="GNAT"/>
    <property type="match status" value="1"/>
</dbReference>
<keyword evidence="3" id="KW-1185">Reference proteome</keyword>
<dbReference type="InterPro" id="IPR016181">
    <property type="entry name" value="Acyl_CoA_acyltransferase"/>
</dbReference>